<organism evidence="6 7">
    <name type="scientific">Solitalea agri</name>
    <dbReference type="NCBI Taxonomy" id="2953739"/>
    <lineage>
        <taxon>Bacteria</taxon>
        <taxon>Pseudomonadati</taxon>
        <taxon>Bacteroidota</taxon>
        <taxon>Sphingobacteriia</taxon>
        <taxon>Sphingobacteriales</taxon>
        <taxon>Sphingobacteriaceae</taxon>
        <taxon>Solitalea</taxon>
    </lineage>
</organism>
<dbReference type="GO" id="GO:0046872">
    <property type="term" value="F:metal ion binding"/>
    <property type="evidence" value="ECO:0007669"/>
    <property type="project" value="InterPro"/>
</dbReference>
<name>A0A9X2F7L4_9SPHI</name>
<dbReference type="GO" id="GO:0003700">
    <property type="term" value="F:DNA-binding transcription factor activity"/>
    <property type="evidence" value="ECO:0007669"/>
    <property type="project" value="InterPro"/>
</dbReference>
<keyword evidence="3" id="KW-0238">DNA-binding</keyword>
<dbReference type="InterPro" id="IPR009061">
    <property type="entry name" value="DNA-bd_dom_put_sf"/>
</dbReference>
<feature type="domain" description="HTH merR-type" evidence="5">
    <location>
        <begin position="3"/>
        <end position="72"/>
    </location>
</feature>
<dbReference type="InterPro" id="IPR047057">
    <property type="entry name" value="MerR_fam"/>
</dbReference>
<dbReference type="Gene3D" id="1.10.1240.10">
    <property type="entry name" value="Methionine synthase domain"/>
    <property type="match status" value="1"/>
</dbReference>
<dbReference type="InterPro" id="IPR036724">
    <property type="entry name" value="Cobalamin-bd_sf"/>
</dbReference>
<evidence type="ECO:0000259" key="5">
    <source>
        <dbReference type="PROSITE" id="PS50937"/>
    </source>
</evidence>
<evidence type="ECO:0000256" key="3">
    <source>
        <dbReference type="ARBA" id="ARBA00023125"/>
    </source>
</evidence>
<evidence type="ECO:0000256" key="2">
    <source>
        <dbReference type="ARBA" id="ARBA00023015"/>
    </source>
</evidence>
<keyword evidence="4" id="KW-0804">Transcription</keyword>
<dbReference type="GO" id="GO:0031419">
    <property type="term" value="F:cobalamin binding"/>
    <property type="evidence" value="ECO:0007669"/>
    <property type="project" value="InterPro"/>
</dbReference>
<gene>
    <name evidence="6" type="ORF">NF867_13350</name>
</gene>
<evidence type="ECO:0000256" key="1">
    <source>
        <dbReference type="ARBA" id="ARBA00022491"/>
    </source>
</evidence>
<dbReference type="AlphaFoldDB" id="A0A9X2F7L4"/>
<keyword evidence="2" id="KW-0805">Transcription regulation</keyword>
<keyword evidence="7" id="KW-1185">Reference proteome</keyword>
<dbReference type="CDD" id="cd01104">
    <property type="entry name" value="HTH_MlrA-CarA"/>
    <property type="match status" value="1"/>
</dbReference>
<keyword evidence="1" id="KW-0678">Repressor</keyword>
<dbReference type="RefSeq" id="WP_252588504.1">
    <property type="nucleotide sequence ID" value="NZ_JAMWYS010000045.1"/>
</dbReference>
<dbReference type="PANTHER" id="PTHR30204:SF69">
    <property type="entry name" value="MERR-FAMILY TRANSCRIPTIONAL REGULATOR"/>
    <property type="match status" value="1"/>
</dbReference>
<dbReference type="SUPFAM" id="SSF46955">
    <property type="entry name" value="Putative DNA-binding domain"/>
    <property type="match status" value="1"/>
</dbReference>
<dbReference type="InterPro" id="IPR003759">
    <property type="entry name" value="Cbl-bd_cap"/>
</dbReference>
<dbReference type="SMART" id="SM00422">
    <property type="entry name" value="HTH_MERR"/>
    <property type="match status" value="1"/>
</dbReference>
<sequence length="304" mass="34418">MKKFSISDIECLTGIKAHTIRIWEQRYNLITPKRTCTNIRYFDDNDLKKFLNISLLLDSGMRISEIAKMSDDDINKLIEKLAECEINGCSCTIGSLCNAMLALNESMFNETIQASVEFMGVERTMLDVIYPFLRKIGIMWQAGTINPAHEHFITHLIKQKLIIAINNLETPNPDLAKKYMLFLPEGEVHEIGLLFANYLIKARGHHVLYLGANLPFEDLLSVATYYDPDHVLTFLISDNAFGDVNLIIAKILENLPNWPVAVSGHLAVAGSIKPHKQLTIIKDASEMIEFINANAEVQRLYFTC</sequence>
<dbReference type="InterPro" id="IPR036594">
    <property type="entry name" value="Meth_synthase_dom"/>
</dbReference>
<evidence type="ECO:0000256" key="4">
    <source>
        <dbReference type="ARBA" id="ARBA00023163"/>
    </source>
</evidence>
<accession>A0A9X2F7L4</accession>
<evidence type="ECO:0000313" key="6">
    <source>
        <dbReference type="EMBL" id="MCO4293851.1"/>
    </source>
</evidence>
<dbReference type="Pfam" id="PF13411">
    <property type="entry name" value="MerR_1"/>
    <property type="match status" value="1"/>
</dbReference>
<dbReference type="Gene3D" id="3.40.50.280">
    <property type="entry name" value="Cobalamin-binding domain"/>
    <property type="match status" value="1"/>
</dbReference>
<dbReference type="Pfam" id="PF02607">
    <property type="entry name" value="B12-binding_2"/>
    <property type="match status" value="1"/>
</dbReference>
<dbReference type="EMBL" id="JAMWYS010000045">
    <property type="protein sequence ID" value="MCO4293851.1"/>
    <property type="molecule type" value="Genomic_DNA"/>
</dbReference>
<comment type="caution">
    <text evidence="6">The sequence shown here is derived from an EMBL/GenBank/DDBJ whole genome shotgun (WGS) entry which is preliminary data.</text>
</comment>
<dbReference type="PROSITE" id="PS50937">
    <property type="entry name" value="HTH_MERR_2"/>
    <property type="match status" value="1"/>
</dbReference>
<dbReference type="Gene3D" id="1.10.1660.10">
    <property type="match status" value="1"/>
</dbReference>
<reference evidence="6" key="1">
    <citation type="submission" date="2022-06" db="EMBL/GenBank/DDBJ databases">
        <title>Solitalea sp. MAHUQ-68 isolated from rhizospheric soil.</title>
        <authorList>
            <person name="Huq M.A."/>
        </authorList>
    </citation>
    <scope>NUCLEOTIDE SEQUENCE</scope>
    <source>
        <strain evidence="6">MAHUQ-68</strain>
    </source>
</reference>
<protein>
    <submittedName>
        <fullName evidence="6">MerR family transcriptional regulator</fullName>
    </submittedName>
</protein>
<dbReference type="InterPro" id="IPR000551">
    <property type="entry name" value="MerR-type_HTH_dom"/>
</dbReference>
<evidence type="ECO:0000313" key="7">
    <source>
        <dbReference type="Proteomes" id="UP001155182"/>
    </source>
</evidence>
<dbReference type="PANTHER" id="PTHR30204">
    <property type="entry name" value="REDOX-CYCLING DRUG-SENSING TRANSCRIPTIONAL ACTIVATOR SOXR"/>
    <property type="match status" value="1"/>
</dbReference>
<proteinExistence type="predicted"/>
<dbReference type="GO" id="GO:0003677">
    <property type="term" value="F:DNA binding"/>
    <property type="evidence" value="ECO:0007669"/>
    <property type="project" value="UniProtKB-KW"/>
</dbReference>
<dbReference type="SUPFAM" id="SSF52242">
    <property type="entry name" value="Cobalamin (vitamin B12)-binding domain"/>
    <property type="match status" value="1"/>
</dbReference>
<dbReference type="Proteomes" id="UP001155182">
    <property type="component" value="Unassembled WGS sequence"/>
</dbReference>